<dbReference type="EMBL" id="JAAJBV010000005">
    <property type="protein sequence ID" value="NHM04766.1"/>
    <property type="molecule type" value="Genomic_DNA"/>
</dbReference>
<dbReference type="RefSeq" id="WP_166236802.1">
    <property type="nucleotide sequence ID" value="NZ_JAAJBV010000005.1"/>
</dbReference>
<feature type="transmembrane region" description="Helical" evidence="1">
    <location>
        <begin position="115"/>
        <end position="132"/>
    </location>
</feature>
<comment type="caution">
    <text evidence="2">The sequence shown here is derived from an EMBL/GenBank/DDBJ whole genome shotgun (WGS) entry which is preliminary data.</text>
</comment>
<proteinExistence type="predicted"/>
<name>A0ABX0IE27_9FLAO</name>
<keyword evidence="1" id="KW-0472">Membrane</keyword>
<keyword evidence="1" id="KW-1133">Transmembrane helix</keyword>
<sequence length="302" mass="35021">MRQPIELFHHLKQEVLLTYQKHYPYFEGNWKTFSSQDIQNLIQLIETGVKQTVSEKWIYTHLKPETNEKLPRKDMLDILSQLVGYSGWDEYVFKHKAIEITATPIAKTNTKKRRFWIGGAVILGAAIVVYVVKFSKTTQTIEVKNAFTNAPIDSEEIKAVVVENQVETPVTIVDSKLQLPSEKDSATIVLKSPYYKDKTIVVHKETNTPIVLQPDDYPMMLKGFMKSDIKDWQTRKEQLQMILADELEVMVLLKDNLGAEYFNKQEFSERLIIPSKAIKKMKVVDIQSNKDNKINFIRIIQE</sequence>
<keyword evidence="1" id="KW-0812">Transmembrane</keyword>
<evidence type="ECO:0000313" key="2">
    <source>
        <dbReference type="EMBL" id="NHM04766.1"/>
    </source>
</evidence>
<dbReference type="Proteomes" id="UP000761423">
    <property type="component" value="Unassembled WGS sequence"/>
</dbReference>
<evidence type="ECO:0000256" key="1">
    <source>
        <dbReference type="SAM" id="Phobius"/>
    </source>
</evidence>
<accession>A0ABX0IE27</accession>
<protein>
    <recommendedName>
        <fullName evidence="4">DUF4974 domain-containing protein</fullName>
    </recommendedName>
</protein>
<organism evidence="2 3">
    <name type="scientific">Flavobacterium celericrescens</name>
    <dbReference type="NCBI Taxonomy" id="2709780"/>
    <lineage>
        <taxon>Bacteria</taxon>
        <taxon>Pseudomonadati</taxon>
        <taxon>Bacteroidota</taxon>
        <taxon>Flavobacteriia</taxon>
        <taxon>Flavobacteriales</taxon>
        <taxon>Flavobacteriaceae</taxon>
        <taxon>Flavobacterium</taxon>
    </lineage>
</organism>
<evidence type="ECO:0000313" key="3">
    <source>
        <dbReference type="Proteomes" id="UP000761423"/>
    </source>
</evidence>
<reference evidence="2 3" key="1">
    <citation type="submission" date="2020-02" db="EMBL/GenBank/DDBJ databases">
        <authorList>
            <person name="Chen W.-M."/>
        </authorList>
    </citation>
    <scope>NUCLEOTIDE SEQUENCE [LARGE SCALE GENOMIC DNA]</scope>
    <source>
        <strain evidence="2 3">TWA-26</strain>
    </source>
</reference>
<evidence type="ECO:0008006" key="4">
    <source>
        <dbReference type="Google" id="ProtNLM"/>
    </source>
</evidence>
<gene>
    <name evidence="2" type="ORF">G4L40_08625</name>
</gene>
<keyword evidence="3" id="KW-1185">Reference proteome</keyword>